<reference evidence="5" key="2">
    <citation type="submission" date="2019-11" db="EMBL/GenBank/DDBJ databases">
        <title>Improved Assembly of Tolypothrix boutellei genome.</title>
        <authorList>
            <person name="Sarangi A.N."/>
            <person name="Mukherjee M."/>
            <person name="Ghosh S."/>
            <person name="Singh D."/>
            <person name="Das A."/>
            <person name="Kant S."/>
            <person name="Prusty A."/>
            <person name="Tripathy S."/>
        </authorList>
    </citation>
    <scope>NUCLEOTIDE SEQUENCE</scope>
    <source>
        <strain evidence="5">VB521301</strain>
    </source>
</reference>
<feature type="modified residue" description="4-aspartylphosphate" evidence="3">
    <location>
        <position position="58"/>
    </location>
</feature>
<gene>
    <name evidence="6" type="ORF">DA73_0240445</name>
    <name evidence="5" type="ORF">DA73_0400029520</name>
</gene>
<dbReference type="OrthoDB" id="427175at2"/>
<name>A0A0C1MYD1_9CYAN</name>
<accession>A0A0C1MYD1</accession>
<dbReference type="PANTHER" id="PTHR44591">
    <property type="entry name" value="STRESS RESPONSE REGULATOR PROTEIN 1"/>
    <property type="match status" value="1"/>
</dbReference>
<comment type="caution">
    <text evidence="6">The sequence shown here is derived from an EMBL/GenBank/DDBJ whole genome shotgun (WGS) entry which is preliminary data.</text>
</comment>
<dbReference type="InterPro" id="IPR001789">
    <property type="entry name" value="Sig_transdc_resp-reg_receiver"/>
</dbReference>
<dbReference type="EMBL" id="JHEG04000001">
    <property type="protein sequence ID" value="KAF3889159.1"/>
    <property type="molecule type" value="Genomic_DNA"/>
</dbReference>
<dbReference type="Gene3D" id="3.40.50.2300">
    <property type="match status" value="1"/>
</dbReference>
<dbReference type="InterPro" id="IPR011006">
    <property type="entry name" value="CheY-like_superfamily"/>
</dbReference>
<evidence type="ECO:0000313" key="6">
    <source>
        <dbReference type="EMBL" id="KIE07372.1"/>
    </source>
</evidence>
<keyword evidence="7" id="KW-1185">Reference proteome</keyword>
<dbReference type="SUPFAM" id="SSF52172">
    <property type="entry name" value="CheY-like"/>
    <property type="match status" value="1"/>
</dbReference>
<keyword evidence="1 3" id="KW-0597">Phosphoprotein</keyword>
<dbReference type="GO" id="GO:0000160">
    <property type="term" value="P:phosphorelay signal transduction system"/>
    <property type="evidence" value="ECO:0007669"/>
    <property type="project" value="UniProtKB-KW"/>
</dbReference>
<evidence type="ECO:0000256" key="3">
    <source>
        <dbReference type="PROSITE-ProRule" id="PRU00169"/>
    </source>
</evidence>
<feature type="domain" description="Response regulatory" evidence="4">
    <location>
        <begin position="7"/>
        <end position="124"/>
    </location>
</feature>
<sequence length="128" mass="14226">MTAAIKRILICDDIADNCLLLKTILEAENCYVEIADSGLAVLAQIETDDEPPDLLILDVMMPDMDGYEVVRRIRKLDKLNSLPILLVTGVDKNDIQDNSDVRVDGLIQKPIDVDAIIAQVQAILDRRP</sequence>
<protein>
    <submittedName>
        <fullName evidence="5 6">Response regulator</fullName>
    </submittedName>
</protein>
<dbReference type="Proteomes" id="UP000029738">
    <property type="component" value="Unassembled WGS sequence"/>
</dbReference>
<dbReference type="EMBL" id="JHEG02000059">
    <property type="protein sequence ID" value="KIE07372.1"/>
    <property type="molecule type" value="Genomic_DNA"/>
</dbReference>
<dbReference type="AlphaFoldDB" id="A0A0C1MYD1"/>
<evidence type="ECO:0000313" key="7">
    <source>
        <dbReference type="Proteomes" id="UP000029738"/>
    </source>
</evidence>
<dbReference type="PANTHER" id="PTHR44591:SF14">
    <property type="entry name" value="PROTEIN PILG"/>
    <property type="match status" value="1"/>
</dbReference>
<proteinExistence type="predicted"/>
<dbReference type="InterPro" id="IPR050595">
    <property type="entry name" value="Bact_response_regulator"/>
</dbReference>
<evidence type="ECO:0000256" key="1">
    <source>
        <dbReference type="ARBA" id="ARBA00022553"/>
    </source>
</evidence>
<dbReference type="Pfam" id="PF00072">
    <property type="entry name" value="Response_reg"/>
    <property type="match status" value="1"/>
</dbReference>
<evidence type="ECO:0000256" key="2">
    <source>
        <dbReference type="ARBA" id="ARBA00023012"/>
    </source>
</evidence>
<evidence type="ECO:0000259" key="4">
    <source>
        <dbReference type="PROSITE" id="PS50110"/>
    </source>
</evidence>
<evidence type="ECO:0000313" key="5">
    <source>
        <dbReference type="EMBL" id="KAF3889159.1"/>
    </source>
</evidence>
<organism evidence="6">
    <name type="scientific">Tolypothrix bouteillei VB521301</name>
    <dbReference type="NCBI Taxonomy" id="1479485"/>
    <lineage>
        <taxon>Bacteria</taxon>
        <taxon>Bacillati</taxon>
        <taxon>Cyanobacteriota</taxon>
        <taxon>Cyanophyceae</taxon>
        <taxon>Nostocales</taxon>
        <taxon>Tolypothrichaceae</taxon>
        <taxon>Tolypothrix</taxon>
    </lineage>
</organism>
<dbReference type="STRING" id="1479485.DA73_0240445"/>
<dbReference type="SMART" id="SM00448">
    <property type="entry name" value="REC"/>
    <property type="match status" value="1"/>
</dbReference>
<dbReference type="PROSITE" id="PS50110">
    <property type="entry name" value="RESPONSE_REGULATORY"/>
    <property type="match status" value="1"/>
</dbReference>
<reference evidence="6" key="1">
    <citation type="journal article" date="2015" name="Genome Announc.">
        <title>Draft Genome Sequence of Tolypothrix boutellei Strain VB521301.</title>
        <authorList>
            <person name="Chandrababunaidu M.M."/>
            <person name="Singh D."/>
            <person name="Sen D."/>
            <person name="Bhan S."/>
            <person name="Das S."/>
            <person name="Gupta A."/>
            <person name="Adhikary S.P."/>
            <person name="Tripathy S."/>
        </authorList>
    </citation>
    <scope>NUCLEOTIDE SEQUENCE</scope>
    <source>
        <strain evidence="6">VB521301</strain>
    </source>
</reference>
<keyword evidence="2" id="KW-0902">Two-component regulatory system</keyword>